<evidence type="ECO:0000256" key="1">
    <source>
        <dbReference type="ARBA" id="ARBA00007274"/>
    </source>
</evidence>
<keyword evidence="5" id="KW-0614">Plasmid</keyword>
<keyword evidence="2" id="KW-0808">Transferase</keyword>
<evidence type="ECO:0008006" key="7">
    <source>
        <dbReference type="Google" id="ProtNLM"/>
    </source>
</evidence>
<reference evidence="5 6" key="1">
    <citation type="submission" date="2020-03" db="EMBL/GenBank/DDBJ databases">
        <title>Complete genome sequence of Monaibacterium sp. ALG8 with diverse plasmids.</title>
        <authorList>
            <person name="Sun C."/>
        </authorList>
    </citation>
    <scope>NUCLEOTIDE SEQUENCE [LARGE SCALE GENOMIC DNA]</scope>
    <source>
        <strain evidence="5 6">ALG8</strain>
        <plasmid evidence="5 6">unnamed3</plasmid>
    </source>
</reference>
<dbReference type="EMBL" id="CP049814">
    <property type="protein sequence ID" value="QIK42312.1"/>
    <property type="molecule type" value="Genomic_DNA"/>
</dbReference>
<keyword evidence="6" id="KW-1185">Reference proteome</keyword>
<dbReference type="InterPro" id="IPR018357">
    <property type="entry name" value="Hexapep_transf_CS"/>
</dbReference>
<dbReference type="AlphaFoldDB" id="A0A6G7VQW7"/>
<dbReference type="InterPro" id="IPR011004">
    <property type="entry name" value="Trimer_LpxA-like_sf"/>
</dbReference>
<dbReference type="PANTHER" id="PTHR43300">
    <property type="entry name" value="ACETYLTRANSFERASE"/>
    <property type="match status" value="1"/>
</dbReference>
<dbReference type="InterPro" id="IPR050179">
    <property type="entry name" value="Trans_hexapeptide_repeat"/>
</dbReference>
<dbReference type="SUPFAM" id="SSF51161">
    <property type="entry name" value="Trimeric LpxA-like enzymes"/>
    <property type="match status" value="1"/>
</dbReference>
<organism evidence="5 6">
    <name type="scientific">Pontivivens nitratireducens</name>
    <dbReference type="NCBI Taxonomy" id="2758038"/>
    <lineage>
        <taxon>Bacteria</taxon>
        <taxon>Pseudomonadati</taxon>
        <taxon>Pseudomonadota</taxon>
        <taxon>Alphaproteobacteria</taxon>
        <taxon>Rhodobacterales</taxon>
        <taxon>Paracoccaceae</taxon>
        <taxon>Pontivivens</taxon>
    </lineage>
</organism>
<dbReference type="PANTHER" id="PTHR43300:SF7">
    <property type="entry name" value="UDP-N-ACETYLBACILLOSAMINE N-ACETYLTRANSFERASE"/>
    <property type="match status" value="1"/>
</dbReference>
<keyword evidence="4" id="KW-0012">Acyltransferase</keyword>
<evidence type="ECO:0000313" key="6">
    <source>
        <dbReference type="Proteomes" id="UP000500791"/>
    </source>
</evidence>
<dbReference type="Gene3D" id="2.160.10.10">
    <property type="entry name" value="Hexapeptide repeat proteins"/>
    <property type="match status" value="1"/>
</dbReference>
<keyword evidence="3" id="KW-0677">Repeat</keyword>
<dbReference type="Proteomes" id="UP000500791">
    <property type="component" value="Plasmid unnamed3"/>
</dbReference>
<dbReference type="Pfam" id="PF00132">
    <property type="entry name" value="Hexapep"/>
    <property type="match status" value="2"/>
</dbReference>
<dbReference type="KEGG" id="mon:G8E03_15820"/>
<dbReference type="InterPro" id="IPR001451">
    <property type="entry name" value="Hexapep"/>
</dbReference>
<dbReference type="GO" id="GO:0016746">
    <property type="term" value="F:acyltransferase activity"/>
    <property type="evidence" value="ECO:0007669"/>
    <property type="project" value="UniProtKB-KW"/>
</dbReference>
<dbReference type="RefSeq" id="WP_166194829.1">
    <property type="nucleotide sequence ID" value="NZ_CP049814.1"/>
</dbReference>
<dbReference type="PROSITE" id="PS00101">
    <property type="entry name" value="HEXAPEP_TRANSFERASES"/>
    <property type="match status" value="1"/>
</dbReference>
<evidence type="ECO:0000256" key="4">
    <source>
        <dbReference type="ARBA" id="ARBA00023315"/>
    </source>
</evidence>
<evidence type="ECO:0000256" key="2">
    <source>
        <dbReference type="ARBA" id="ARBA00022679"/>
    </source>
</evidence>
<name>A0A6G7VQW7_9RHOB</name>
<comment type="similarity">
    <text evidence="1">Belongs to the transferase hexapeptide repeat family.</text>
</comment>
<evidence type="ECO:0000313" key="5">
    <source>
        <dbReference type="EMBL" id="QIK42312.1"/>
    </source>
</evidence>
<proteinExistence type="inferred from homology"/>
<accession>A0A6G7VQW7</accession>
<gene>
    <name evidence="5" type="ORF">G8E03_15820</name>
</gene>
<protein>
    <recommendedName>
        <fullName evidence="7">UDP-3-O-[3-hydroxymyristoyl] glucosamine N-acyltransferase</fullName>
    </recommendedName>
</protein>
<evidence type="ECO:0000256" key="3">
    <source>
        <dbReference type="ARBA" id="ARBA00022737"/>
    </source>
</evidence>
<sequence length="315" mass="32609">MTPDAPPQAVLDPIPARNFSRFAQVVRPGRFCATGFADLASVQGTLSCALEQRYLDQAVANAAVSAIITTPALAPGLLTDIDAAGRDDLAVLCADDAQRAFYLIHNALISDHGLCAPLRPGIHPDTQIDPTAIVDPHVQIGSQVSIAAGAMIGRGTILDAGVHIGPGALVGVDGHFSKRFGGELLRIRHAGGVRIGARSQVLAGAIVQRALHSDFTQIGTDCVIAPGAQIGHGVSIGDGSTLTGGVIVAGYTRIGRDVWIGPGAVIRNLTEIGDNARIDIGAVVATPVPARGHMAGFFALPRARALRMMAKWMAK</sequence>
<geneLocation type="plasmid" evidence="5 6">
    <name>unnamed3</name>
</geneLocation>